<organism evidence="2 3">
    <name type="scientific">Porites evermanni</name>
    <dbReference type="NCBI Taxonomy" id="104178"/>
    <lineage>
        <taxon>Eukaryota</taxon>
        <taxon>Metazoa</taxon>
        <taxon>Cnidaria</taxon>
        <taxon>Anthozoa</taxon>
        <taxon>Hexacorallia</taxon>
        <taxon>Scleractinia</taxon>
        <taxon>Fungiina</taxon>
        <taxon>Poritidae</taxon>
        <taxon>Porites</taxon>
    </lineage>
</organism>
<name>A0ABN8T1N8_9CNID</name>
<dbReference type="EMBL" id="CALNXI010005272">
    <property type="protein sequence ID" value="CAH3197352.1"/>
    <property type="molecule type" value="Genomic_DNA"/>
</dbReference>
<evidence type="ECO:0000256" key="1">
    <source>
        <dbReference type="SAM" id="MobiDB-lite"/>
    </source>
</evidence>
<comment type="caution">
    <text evidence="2">The sequence shown here is derived from an EMBL/GenBank/DDBJ whole genome shotgun (WGS) entry which is preliminary data.</text>
</comment>
<proteinExistence type="predicted"/>
<evidence type="ECO:0000313" key="3">
    <source>
        <dbReference type="Proteomes" id="UP001159427"/>
    </source>
</evidence>
<feature type="region of interest" description="Disordered" evidence="1">
    <location>
        <begin position="59"/>
        <end position="88"/>
    </location>
</feature>
<accession>A0ABN8T1N8</accession>
<keyword evidence="3" id="KW-1185">Reference proteome</keyword>
<reference evidence="2 3" key="1">
    <citation type="submission" date="2022-05" db="EMBL/GenBank/DDBJ databases">
        <authorList>
            <consortium name="Genoscope - CEA"/>
            <person name="William W."/>
        </authorList>
    </citation>
    <scope>NUCLEOTIDE SEQUENCE [LARGE SCALE GENOMIC DNA]</scope>
</reference>
<feature type="compositionally biased region" description="Low complexity" evidence="1">
    <location>
        <begin position="72"/>
        <end position="84"/>
    </location>
</feature>
<sequence>MGPVRATACKLGSCDNPDWNAYMCLRTMTEKKWTPVYCQPGDDSDCENEPLSSQLAKKKGIGQFDENDTDSTDILSSTSQSSLSAPDDEGILYSQLNSSMLQFM</sequence>
<evidence type="ECO:0000313" key="2">
    <source>
        <dbReference type="EMBL" id="CAH3197352.1"/>
    </source>
</evidence>
<dbReference type="Proteomes" id="UP001159427">
    <property type="component" value="Unassembled WGS sequence"/>
</dbReference>
<gene>
    <name evidence="2" type="ORF">PEVE_00034626</name>
</gene>
<protein>
    <submittedName>
        <fullName evidence="2">Uncharacterized protein</fullName>
    </submittedName>
</protein>